<dbReference type="Pfam" id="PF02585">
    <property type="entry name" value="PIG-L"/>
    <property type="match status" value="1"/>
</dbReference>
<dbReference type="EMBL" id="FOXO01000019">
    <property type="protein sequence ID" value="SFQ11435.1"/>
    <property type="molecule type" value="Genomic_DNA"/>
</dbReference>
<keyword evidence="2" id="KW-1185">Reference proteome</keyword>
<evidence type="ECO:0000313" key="2">
    <source>
        <dbReference type="Proteomes" id="UP000182624"/>
    </source>
</evidence>
<dbReference type="AlphaFoldDB" id="A0A1I5VVD5"/>
<gene>
    <name evidence="1" type="ORF">SAMN04487928_11937</name>
</gene>
<evidence type="ECO:0000313" key="1">
    <source>
        <dbReference type="EMBL" id="SFQ11435.1"/>
    </source>
</evidence>
<dbReference type="InterPro" id="IPR003737">
    <property type="entry name" value="GlcNAc_PI_deacetylase-related"/>
</dbReference>
<accession>A0A1I5VVD5</accession>
<name>A0A1I5VVD5_9FIRM</name>
<dbReference type="SUPFAM" id="SSF102588">
    <property type="entry name" value="LmbE-like"/>
    <property type="match status" value="1"/>
</dbReference>
<protein>
    <submittedName>
        <fullName evidence="1">N-acetylglucosaminyl deacetylase, LmbE family</fullName>
    </submittedName>
</protein>
<dbReference type="Gene3D" id="3.40.50.10320">
    <property type="entry name" value="LmbE-like"/>
    <property type="match status" value="1"/>
</dbReference>
<dbReference type="InterPro" id="IPR024078">
    <property type="entry name" value="LmbE-like_dom_sf"/>
</dbReference>
<organism evidence="1 2">
    <name type="scientific">Butyrivibrio proteoclasticus</name>
    <dbReference type="NCBI Taxonomy" id="43305"/>
    <lineage>
        <taxon>Bacteria</taxon>
        <taxon>Bacillati</taxon>
        <taxon>Bacillota</taxon>
        <taxon>Clostridia</taxon>
        <taxon>Lachnospirales</taxon>
        <taxon>Lachnospiraceae</taxon>
        <taxon>Butyrivibrio</taxon>
    </lineage>
</organism>
<reference evidence="2" key="1">
    <citation type="submission" date="2016-10" db="EMBL/GenBank/DDBJ databases">
        <authorList>
            <person name="Varghese N."/>
            <person name="Submissions S."/>
        </authorList>
    </citation>
    <scope>NUCLEOTIDE SEQUENCE [LARGE SCALE GENOMIC DNA]</scope>
    <source>
        <strain evidence="2">P18</strain>
    </source>
</reference>
<dbReference type="OrthoDB" id="9815144at2"/>
<proteinExistence type="predicted"/>
<dbReference type="RefSeq" id="WP_074889275.1">
    <property type="nucleotide sequence ID" value="NZ_FOXO01000019.1"/>
</dbReference>
<dbReference type="Proteomes" id="UP000182624">
    <property type="component" value="Unassembled WGS sequence"/>
</dbReference>
<sequence length="206" mass="23922">MNELKFKSQDKILIVAPHPDDEIIGCGGLILSYPKQCDVLLLTDGSKGHRLWSPSRTARIRKREFESVMKKCNVSHYVSLGFNDRTLSRIVNCYHGQNLDKYDYVFVPNKCETHTDHRASFYQLVLNRFISCSRYKVFQYEVWSPLSNPTHILDITSCMNNKLEVLELYQSQINELNYIGAVKGLNQYRGLLNHFSFAECYREGVL</sequence>